<dbReference type="Proteomes" id="UP000014500">
    <property type="component" value="Unassembled WGS sequence"/>
</dbReference>
<accession>T1IVR0</accession>
<dbReference type="AlphaFoldDB" id="T1IVR0"/>
<evidence type="ECO:0000313" key="1">
    <source>
        <dbReference type="EnsemblMetazoa" id="SMAR005261-PA"/>
    </source>
</evidence>
<reference evidence="2" key="1">
    <citation type="submission" date="2011-05" db="EMBL/GenBank/DDBJ databases">
        <authorList>
            <person name="Richards S.R."/>
            <person name="Qu J."/>
            <person name="Jiang H."/>
            <person name="Jhangiani S.N."/>
            <person name="Agravi P."/>
            <person name="Goodspeed R."/>
            <person name="Gross S."/>
            <person name="Mandapat C."/>
            <person name="Jackson L."/>
            <person name="Mathew T."/>
            <person name="Pu L."/>
            <person name="Thornton R."/>
            <person name="Saada N."/>
            <person name="Wilczek-Boney K.B."/>
            <person name="Lee S."/>
            <person name="Kovar C."/>
            <person name="Wu Y."/>
            <person name="Scherer S.E."/>
            <person name="Worley K.C."/>
            <person name="Muzny D.M."/>
            <person name="Gibbs R."/>
        </authorList>
    </citation>
    <scope>NUCLEOTIDE SEQUENCE</scope>
    <source>
        <strain evidence="2">Brora</strain>
    </source>
</reference>
<dbReference type="EnsemblMetazoa" id="SMAR005261-RA">
    <property type="protein sequence ID" value="SMAR005261-PA"/>
    <property type="gene ID" value="SMAR005261"/>
</dbReference>
<dbReference type="HOGENOM" id="CLU_1973290_0_0_1"/>
<proteinExistence type="predicted"/>
<keyword evidence="2" id="KW-1185">Reference proteome</keyword>
<sequence>MSVNQTSDYPYQLTESTRDAPDIWIRLKIKIFSIRLFAKFGPVYIRCSGFSDEIIRYSTGIRNLNKFKIRHPESVSHDVKEILLHQDGTGSILMPRLFPRTFGEIAGVYWLAISPNNRKNSKNRVNN</sequence>
<evidence type="ECO:0000313" key="2">
    <source>
        <dbReference type="Proteomes" id="UP000014500"/>
    </source>
</evidence>
<reference evidence="1" key="2">
    <citation type="submission" date="2015-02" db="UniProtKB">
        <authorList>
            <consortium name="EnsemblMetazoa"/>
        </authorList>
    </citation>
    <scope>IDENTIFICATION</scope>
</reference>
<protein>
    <submittedName>
        <fullName evidence="1">Uncharacterized protein</fullName>
    </submittedName>
</protein>
<organism evidence="1 2">
    <name type="scientific">Strigamia maritima</name>
    <name type="common">European centipede</name>
    <name type="synonym">Geophilus maritimus</name>
    <dbReference type="NCBI Taxonomy" id="126957"/>
    <lineage>
        <taxon>Eukaryota</taxon>
        <taxon>Metazoa</taxon>
        <taxon>Ecdysozoa</taxon>
        <taxon>Arthropoda</taxon>
        <taxon>Myriapoda</taxon>
        <taxon>Chilopoda</taxon>
        <taxon>Pleurostigmophora</taxon>
        <taxon>Geophilomorpha</taxon>
        <taxon>Linotaeniidae</taxon>
        <taxon>Strigamia</taxon>
    </lineage>
</organism>
<name>T1IVR0_STRMM</name>
<dbReference type="EMBL" id="JH431592">
    <property type="status" value="NOT_ANNOTATED_CDS"/>
    <property type="molecule type" value="Genomic_DNA"/>
</dbReference>